<protein>
    <submittedName>
        <fullName evidence="2">Uncharacterized protein</fullName>
    </submittedName>
</protein>
<feature type="region of interest" description="Disordered" evidence="1">
    <location>
        <begin position="1"/>
        <end position="64"/>
    </location>
</feature>
<sequence>MPEGQVSNVSIPRPKREQNSKEVIDQEASDGTRPHKKTRTKLTSQGGGKATKKGNTSRWKTPTPIPLEYEQYYPKEEQRYYRAVVEKADKTRARNPHMSEQVIIDIESSEEEKDHATKGTHETDD</sequence>
<feature type="region of interest" description="Disordered" evidence="1">
    <location>
        <begin position="91"/>
        <end position="125"/>
    </location>
</feature>
<evidence type="ECO:0000313" key="2">
    <source>
        <dbReference type="EMBL" id="KAI5079966.1"/>
    </source>
</evidence>
<proteinExistence type="predicted"/>
<comment type="caution">
    <text evidence="2">The sequence shown here is derived from an EMBL/GenBank/DDBJ whole genome shotgun (WGS) entry which is preliminary data.</text>
</comment>
<feature type="compositionally biased region" description="Basic and acidic residues" evidence="1">
    <location>
        <begin position="112"/>
        <end position="125"/>
    </location>
</feature>
<keyword evidence="3" id="KW-1185">Reference proteome</keyword>
<accession>A0A9D4V536</accession>
<name>A0A9D4V536_ADICA</name>
<evidence type="ECO:0000256" key="1">
    <source>
        <dbReference type="SAM" id="MobiDB-lite"/>
    </source>
</evidence>
<dbReference type="EMBL" id="JABFUD020000005">
    <property type="protein sequence ID" value="KAI5079966.1"/>
    <property type="molecule type" value="Genomic_DNA"/>
</dbReference>
<feature type="compositionally biased region" description="Polar residues" evidence="1">
    <location>
        <begin position="1"/>
        <end position="10"/>
    </location>
</feature>
<organism evidence="2 3">
    <name type="scientific">Adiantum capillus-veneris</name>
    <name type="common">Maidenhair fern</name>
    <dbReference type="NCBI Taxonomy" id="13818"/>
    <lineage>
        <taxon>Eukaryota</taxon>
        <taxon>Viridiplantae</taxon>
        <taxon>Streptophyta</taxon>
        <taxon>Embryophyta</taxon>
        <taxon>Tracheophyta</taxon>
        <taxon>Polypodiopsida</taxon>
        <taxon>Polypodiidae</taxon>
        <taxon>Polypodiales</taxon>
        <taxon>Pteridineae</taxon>
        <taxon>Pteridaceae</taxon>
        <taxon>Vittarioideae</taxon>
        <taxon>Adiantum</taxon>
    </lineage>
</organism>
<dbReference type="Proteomes" id="UP000886520">
    <property type="component" value="Chromosome 5"/>
</dbReference>
<evidence type="ECO:0000313" key="3">
    <source>
        <dbReference type="Proteomes" id="UP000886520"/>
    </source>
</evidence>
<reference evidence="2 3" key="1">
    <citation type="submission" date="2021-01" db="EMBL/GenBank/DDBJ databases">
        <title>Adiantum capillus-veneris genome.</title>
        <authorList>
            <person name="Fang Y."/>
            <person name="Liao Q."/>
        </authorList>
    </citation>
    <scope>NUCLEOTIDE SEQUENCE [LARGE SCALE GENOMIC DNA]</scope>
    <source>
        <strain evidence="2">H3</strain>
        <tissue evidence="2">Leaf</tissue>
    </source>
</reference>
<dbReference type="AlphaFoldDB" id="A0A9D4V536"/>
<feature type="compositionally biased region" description="Basic and acidic residues" evidence="1">
    <location>
        <begin position="14"/>
        <end position="24"/>
    </location>
</feature>
<gene>
    <name evidence="2" type="ORF">GOP47_0005445</name>
</gene>